<name>A0ABU1ICQ1_9BURK</name>
<organism evidence="1 2">
    <name type="scientific">Paracidovorax wautersii</name>
    <dbReference type="NCBI Taxonomy" id="1177982"/>
    <lineage>
        <taxon>Bacteria</taxon>
        <taxon>Pseudomonadati</taxon>
        <taxon>Pseudomonadota</taxon>
        <taxon>Betaproteobacteria</taxon>
        <taxon>Burkholderiales</taxon>
        <taxon>Comamonadaceae</taxon>
        <taxon>Paracidovorax</taxon>
    </lineage>
</organism>
<accession>A0ABU1ICQ1</accession>
<protein>
    <recommendedName>
        <fullName evidence="3">DUF2946 domain-containing protein</fullName>
    </recommendedName>
</protein>
<dbReference type="InterPro" id="IPR021333">
    <property type="entry name" value="DUF2946"/>
</dbReference>
<dbReference type="Proteomes" id="UP001267710">
    <property type="component" value="Unassembled WGS sequence"/>
</dbReference>
<sequence>MLSMLRRQRRLTLGVLGAFVLVLMAALVTAVPTRNALPLPLEICTGTGTGTVALWHEGHGDAGLDTEAGTAPGHHADPACVLCLAWTAPPDAPVAAYRPPVPGGEPLWWLRSAPQAERFTARPPPLRGPPVSALA</sequence>
<evidence type="ECO:0008006" key="3">
    <source>
        <dbReference type="Google" id="ProtNLM"/>
    </source>
</evidence>
<dbReference type="EMBL" id="JAVIZX010000001">
    <property type="protein sequence ID" value="MDR6214343.1"/>
    <property type="molecule type" value="Genomic_DNA"/>
</dbReference>
<evidence type="ECO:0000313" key="1">
    <source>
        <dbReference type="EMBL" id="MDR6214343.1"/>
    </source>
</evidence>
<keyword evidence="2" id="KW-1185">Reference proteome</keyword>
<evidence type="ECO:0000313" key="2">
    <source>
        <dbReference type="Proteomes" id="UP001267710"/>
    </source>
</evidence>
<reference evidence="1 2" key="1">
    <citation type="submission" date="2023-08" db="EMBL/GenBank/DDBJ databases">
        <title>Functional and genomic diversity of the sorghum phyllosphere microbiome.</title>
        <authorList>
            <person name="Shade A."/>
        </authorList>
    </citation>
    <scope>NUCLEOTIDE SEQUENCE [LARGE SCALE GENOMIC DNA]</scope>
    <source>
        <strain evidence="1 2">SORGH_AS_0335</strain>
    </source>
</reference>
<dbReference type="RefSeq" id="WP_309828461.1">
    <property type="nucleotide sequence ID" value="NZ_JAVIZX010000001.1"/>
</dbReference>
<gene>
    <name evidence="1" type="ORF">QE399_002032</name>
</gene>
<dbReference type="Pfam" id="PF11162">
    <property type="entry name" value="DUF2946"/>
    <property type="match status" value="1"/>
</dbReference>
<comment type="caution">
    <text evidence="1">The sequence shown here is derived from an EMBL/GenBank/DDBJ whole genome shotgun (WGS) entry which is preliminary data.</text>
</comment>
<proteinExistence type="predicted"/>